<dbReference type="Pfam" id="PF13431">
    <property type="entry name" value="TPR_17"/>
    <property type="match status" value="1"/>
</dbReference>
<dbReference type="STRING" id="1890364.A0A2P6N5Q0"/>
<dbReference type="PANTHER" id="PTHR12558">
    <property type="entry name" value="CELL DIVISION CYCLE 16,23,27"/>
    <property type="match status" value="1"/>
</dbReference>
<dbReference type="CDD" id="cd24142">
    <property type="entry name" value="ACL4-like"/>
    <property type="match status" value="1"/>
</dbReference>
<comment type="caution">
    <text evidence="3">The sequence shown here is derived from an EMBL/GenBank/DDBJ whole genome shotgun (WGS) entry which is preliminary data.</text>
</comment>
<protein>
    <submittedName>
        <fullName evidence="3">Uncharacterized protein</fullName>
    </submittedName>
</protein>
<proteinExistence type="predicted"/>
<name>A0A2P6N5Q0_9EUKA</name>
<accession>A0A2P6N5Q0</accession>
<evidence type="ECO:0000313" key="3">
    <source>
        <dbReference type="EMBL" id="PRP79283.1"/>
    </source>
</evidence>
<dbReference type="InterPro" id="IPR019734">
    <property type="entry name" value="TPR_rpt"/>
</dbReference>
<evidence type="ECO:0000256" key="1">
    <source>
        <dbReference type="ARBA" id="ARBA00022803"/>
    </source>
</evidence>
<dbReference type="Proteomes" id="UP000241769">
    <property type="component" value="Unassembled WGS sequence"/>
</dbReference>
<reference evidence="3 4" key="1">
    <citation type="journal article" date="2018" name="Genome Biol. Evol.">
        <title>Multiple Roots of Fruiting Body Formation in Amoebozoa.</title>
        <authorList>
            <person name="Hillmann F."/>
            <person name="Forbes G."/>
            <person name="Novohradska S."/>
            <person name="Ferling I."/>
            <person name="Riege K."/>
            <person name="Groth M."/>
            <person name="Westermann M."/>
            <person name="Marz M."/>
            <person name="Spaller T."/>
            <person name="Winckler T."/>
            <person name="Schaap P."/>
            <person name="Glockner G."/>
        </authorList>
    </citation>
    <scope>NUCLEOTIDE SEQUENCE [LARGE SCALE GENOMIC DNA]</scope>
    <source>
        <strain evidence="3 4">Jena</strain>
    </source>
</reference>
<dbReference type="SUPFAM" id="SSF48452">
    <property type="entry name" value="TPR-like"/>
    <property type="match status" value="1"/>
</dbReference>
<keyword evidence="1 2" id="KW-0802">TPR repeat</keyword>
<organism evidence="3 4">
    <name type="scientific">Planoprotostelium fungivorum</name>
    <dbReference type="NCBI Taxonomy" id="1890364"/>
    <lineage>
        <taxon>Eukaryota</taxon>
        <taxon>Amoebozoa</taxon>
        <taxon>Evosea</taxon>
        <taxon>Variosea</taxon>
        <taxon>Cavosteliida</taxon>
        <taxon>Cavosteliaceae</taxon>
        <taxon>Planoprotostelium</taxon>
    </lineage>
</organism>
<evidence type="ECO:0000256" key="2">
    <source>
        <dbReference type="PROSITE-ProRule" id="PRU00339"/>
    </source>
</evidence>
<dbReference type="PROSITE" id="PS50005">
    <property type="entry name" value="TPR"/>
    <property type="match status" value="1"/>
</dbReference>
<dbReference type="InParanoid" id="A0A2P6N5Q0"/>
<dbReference type="PANTHER" id="PTHR12558:SF50">
    <property type="entry name" value="ASSEMBLY CHAPERONE OF RPL4-RELATED"/>
    <property type="match status" value="1"/>
</dbReference>
<dbReference type="GO" id="GO:0051301">
    <property type="term" value="P:cell division"/>
    <property type="evidence" value="ECO:0007669"/>
    <property type="project" value="TreeGrafter"/>
</dbReference>
<evidence type="ECO:0000313" key="4">
    <source>
        <dbReference type="Proteomes" id="UP000241769"/>
    </source>
</evidence>
<dbReference type="Gene3D" id="1.25.40.10">
    <property type="entry name" value="Tetratricopeptide repeat domain"/>
    <property type="match status" value="2"/>
</dbReference>
<dbReference type="OrthoDB" id="1914839at2759"/>
<feature type="repeat" description="TPR" evidence="2">
    <location>
        <begin position="24"/>
        <end position="57"/>
    </location>
</feature>
<dbReference type="InterPro" id="IPR011990">
    <property type="entry name" value="TPR-like_helical_dom_sf"/>
</dbReference>
<keyword evidence="4" id="KW-1185">Reference proteome</keyword>
<dbReference type="EMBL" id="MDYQ01000189">
    <property type="protein sequence ID" value="PRP79283.1"/>
    <property type="molecule type" value="Genomic_DNA"/>
</dbReference>
<dbReference type="AlphaFoldDB" id="A0A2P6N5Q0"/>
<sequence>MGKKTQKKSAKKAQQQDELAGLTIEEIILVGEQLFEQLNLDQANVCFTRALKMNPNNVDAINHYANLLLEMQENNWKYLSYAQLHTGKDAIRIFREGIGRLKRDLQTLRSHGSKEEVEGVEYQISGALCSVAEIYMTDECFAEEAESEGQRCLEEAIALNPNDPAPRQVLCSLRMSQCRNKDALDCLESSYLLWCDKETVELPDLEYRHNCAKLFLELEQFDRAVDIWEWLLVEDDQIAEIHYFLGLAYRSLSSSRALQHVGRARESC</sequence>
<gene>
    <name evidence="3" type="ORF">PROFUN_12424</name>
</gene>